<proteinExistence type="predicted"/>
<dbReference type="PANTHER" id="PTHR30055">
    <property type="entry name" value="HTH-TYPE TRANSCRIPTIONAL REGULATOR RUTR"/>
    <property type="match status" value="1"/>
</dbReference>
<keyword evidence="1 2" id="KW-0238">DNA-binding</keyword>
<dbReference type="OrthoDB" id="4214267at2"/>
<dbReference type="KEGG" id="ssyi:EKG83_22970"/>
<evidence type="ECO:0000256" key="2">
    <source>
        <dbReference type="PROSITE-ProRule" id="PRU00335"/>
    </source>
</evidence>
<dbReference type="InterPro" id="IPR001647">
    <property type="entry name" value="HTH_TetR"/>
</dbReference>
<feature type="domain" description="HTH tetR-type" evidence="3">
    <location>
        <begin position="16"/>
        <end position="76"/>
    </location>
</feature>
<dbReference type="RefSeq" id="WP_033429446.1">
    <property type="nucleotide sequence ID" value="NZ_CP034550.1"/>
</dbReference>
<dbReference type="EMBL" id="CP034550">
    <property type="protein sequence ID" value="QFZ19907.1"/>
    <property type="molecule type" value="Genomic_DNA"/>
</dbReference>
<dbReference type="PANTHER" id="PTHR30055:SF200">
    <property type="entry name" value="HTH-TYPE TRANSCRIPTIONAL REPRESSOR BDCR"/>
    <property type="match status" value="1"/>
</dbReference>
<dbReference type="PRINTS" id="PR00455">
    <property type="entry name" value="HTHTETR"/>
</dbReference>
<dbReference type="InterPro" id="IPR009057">
    <property type="entry name" value="Homeodomain-like_sf"/>
</dbReference>
<feature type="DNA-binding region" description="H-T-H motif" evidence="2">
    <location>
        <begin position="39"/>
        <end position="58"/>
    </location>
</feature>
<gene>
    <name evidence="4" type="ORF">EKG83_22970</name>
</gene>
<dbReference type="SUPFAM" id="SSF48498">
    <property type="entry name" value="Tetracyclin repressor-like, C-terminal domain"/>
    <property type="match status" value="1"/>
</dbReference>
<reference evidence="5" key="1">
    <citation type="journal article" date="2021" name="Curr. Microbiol.">
        <title>Complete genome of nocamycin-producing strain Saccharothrix syringae NRRL B-16468 reveals the biosynthetic potential for secondary metabolites.</title>
        <authorList>
            <person name="Mo X."/>
            <person name="Yang S."/>
        </authorList>
    </citation>
    <scope>NUCLEOTIDE SEQUENCE [LARGE SCALE GENOMIC DNA]</scope>
    <source>
        <strain evidence="5">ATCC 51364 / DSM 43886 / JCM 6844 / KCTC 9398 / NBRC 14523 / NRRL B-16468 / INA 2240</strain>
    </source>
</reference>
<name>A0A5Q0H0Z0_SACSY</name>
<dbReference type="GO" id="GO:0003700">
    <property type="term" value="F:DNA-binding transcription factor activity"/>
    <property type="evidence" value="ECO:0007669"/>
    <property type="project" value="TreeGrafter"/>
</dbReference>
<evidence type="ECO:0000256" key="1">
    <source>
        <dbReference type="ARBA" id="ARBA00023125"/>
    </source>
</evidence>
<dbReference type="InterPro" id="IPR050109">
    <property type="entry name" value="HTH-type_TetR-like_transc_reg"/>
</dbReference>
<organism evidence="4 5">
    <name type="scientific">Saccharothrix syringae</name>
    <name type="common">Nocardiopsis syringae</name>
    <dbReference type="NCBI Taxonomy" id="103733"/>
    <lineage>
        <taxon>Bacteria</taxon>
        <taxon>Bacillati</taxon>
        <taxon>Actinomycetota</taxon>
        <taxon>Actinomycetes</taxon>
        <taxon>Pseudonocardiales</taxon>
        <taxon>Pseudonocardiaceae</taxon>
        <taxon>Saccharothrix</taxon>
    </lineage>
</organism>
<accession>A0A5Q0H0Z0</accession>
<dbReference type="Gene3D" id="1.10.357.10">
    <property type="entry name" value="Tetracycline Repressor, domain 2"/>
    <property type="match status" value="1"/>
</dbReference>
<keyword evidence="5" id="KW-1185">Reference proteome</keyword>
<dbReference type="Pfam" id="PF00440">
    <property type="entry name" value="TetR_N"/>
    <property type="match status" value="1"/>
</dbReference>
<protein>
    <submittedName>
        <fullName evidence="4">TetR/AcrR family transcriptional regulator</fullName>
    </submittedName>
</protein>
<evidence type="ECO:0000259" key="3">
    <source>
        <dbReference type="PROSITE" id="PS50977"/>
    </source>
</evidence>
<dbReference type="InterPro" id="IPR036271">
    <property type="entry name" value="Tet_transcr_reg_TetR-rel_C_sf"/>
</dbReference>
<dbReference type="Proteomes" id="UP000325787">
    <property type="component" value="Chromosome"/>
</dbReference>
<dbReference type="AlphaFoldDB" id="A0A5Q0H0Z0"/>
<dbReference type="GO" id="GO:0000976">
    <property type="term" value="F:transcription cis-regulatory region binding"/>
    <property type="evidence" value="ECO:0007669"/>
    <property type="project" value="TreeGrafter"/>
</dbReference>
<dbReference type="PROSITE" id="PS50977">
    <property type="entry name" value="HTH_TETR_2"/>
    <property type="match status" value="1"/>
</dbReference>
<evidence type="ECO:0000313" key="4">
    <source>
        <dbReference type="EMBL" id="QFZ19907.1"/>
    </source>
</evidence>
<dbReference type="SUPFAM" id="SSF46689">
    <property type="entry name" value="Homeodomain-like"/>
    <property type="match status" value="1"/>
</dbReference>
<sequence length="202" mass="21824">MARTASARADAAQRPSPVRERILAAADEHFYAEGIRTVSADRLIAEAGVSKVTFYRHFPSKDDLVLAYLAGRSALERHALEQLRARAGDACETLVAIARAVADMSCAPGFRGCPFLNAVAEYADPTHPVRQAVAAHRDWFAAFLGELLGELGIDDRTRVADQLVILRDGAMVGSYLSVDPESRFDTIVGIGRAVIDTARGSR</sequence>
<evidence type="ECO:0000313" key="5">
    <source>
        <dbReference type="Proteomes" id="UP000325787"/>
    </source>
</evidence>